<evidence type="ECO:0000313" key="3">
    <source>
        <dbReference type="Proteomes" id="UP000029278"/>
    </source>
</evidence>
<gene>
    <name evidence="2" type="ORF">DJ90_6344</name>
</gene>
<dbReference type="AlphaFoldDB" id="A0A090Y9A1"/>
<organism evidence="2 3">
    <name type="scientific">Paenibacillus macerans</name>
    <name type="common">Bacillus macerans</name>
    <dbReference type="NCBI Taxonomy" id="44252"/>
    <lineage>
        <taxon>Bacteria</taxon>
        <taxon>Bacillati</taxon>
        <taxon>Bacillota</taxon>
        <taxon>Bacilli</taxon>
        <taxon>Bacillales</taxon>
        <taxon>Paenibacillaceae</taxon>
        <taxon>Paenibacillus</taxon>
    </lineage>
</organism>
<feature type="region of interest" description="Disordered" evidence="1">
    <location>
        <begin position="21"/>
        <end position="52"/>
    </location>
</feature>
<dbReference type="STRING" id="44252.DJ90_6344"/>
<evidence type="ECO:0000256" key="1">
    <source>
        <dbReference type="SAM" id="MobiDB-lite"/>
    </source>
</evidence>
<dbReference type="Proteomes" id="UP000029278">
    <property type="component" value="Unassembled WGS sequence"/>
</dbReference>
<proteinExistence type="predicted"/>
<sequence>MDPADASAALDTIAEALPAIRDKPVPKAAELLPEPGLPPRRSPWTPSRLPNR</sequence>
<comment type="caution">
    <text evidence="2">The sequence shown here is derived from an EMBL/GenBank/DDBJ whole genome shotgun (WGS) entry which is preliminary data.</text>
</comment>
<accession>A0A090Y9A1</accession>
<evidence type="ECO:0000313" key="2">
    <source>
        <dbReference type="EMBL" id="KFM95358.1"/>
    </source>
</evidence>
<protein>
    <submittedName>
        <fullName evidence="2">Uncharacterized protein</fullName>
    </submittedName>
</protein>
<name>A0A090Y9A1_PAEMA</name>
<dbReference type="EMBL" id="JMQA01000043">
    <property type="protein sequence ID" value="KFM95358.1"/>
    <property type="molecule type" value="Genomic_DNA"/>
</dbReference>
<keyword evidence="3" id="KW-1185">Reference proteome</keyword>
<dbReference type="HOGENOM" id="CLU_3082627_0_0_9"/>
<reference evidence="2 3" key="1">
    <citation type="submission" date="2014-04" db="EMBL/GenBank/DDBJ databases">
        <authorList>
            <person name="Bishop-Lilly K.A."/>
            <person name="Broomall S.M."/>
            <person name="Chain P.S."/>
            <person name="Chertkov O."/>
            <person name="Coyne S.R."/>
            <person name="Daligault H.E."/>
            <person name="Davenport K.W."/>
            <person name="Erkkila T."/>
            <person name="Frey K.G."/>
            <person name="Gibbons H.S."/>
            <person name="Gu W."/>
            <person name="Jaissle J."/>
            <person name="Johnson S.L."/>
            <person name="Koroleva G.I."/>
            <person name="Ladner J.T."/>
            <person name="Lo C.-C."/>
            <person name="Minogue T.D."/>
            <person name="Munk C."/>
            <person name="Palacios G.F."/>
            <person name="Redden C.L."/>
            <person name="Rosenzweig C.N."/>
            <person name="Scholz M.B."/>
            <person name="Teshima H."/>
            <person name="Xu Y."/>
        </authorList>
    </citation>
    <scope>NUCLEOTIDE SEQUENCE [LARGE SCALE GENOMIC DNA]</scope>
    <source>
        <strain evidence="2 3">8244</strain>
    </source>
</reference>